<name>A0A699Y9N2_HAELA</name>
<gene>
    <name evidence="2" type="ORF">HaLaN_01558</name>
</gene>
<dbReference type="EMBL" id="BLLF01000059">
    <property type="protein sequence ID" value="GFH06850.1"/>
    <property type="molecule type" value="Genomic_DNA"/>
</dbReference>
<evidence type="ECO:0000256" key="1">
    <source>
        <dbReference type="SAM" id="Coils"/>
    </source>
</evidence>
<reference evidence="2 3" key="1">
    <citation type="submission" date="2020-02" db="EMBL/GenBank/DDBJ databases">
        <title>Draft genome sequence of Haematococcus lacustris strain NIES-144.</title>
        <authorList>
            <person name="Morimoto D."/>
            <person name="Nakagawa S."/>
            <person name="Yoshida T."/>
            <person name="Sawayama S."/>
        </authorList>
    </citation>
    <scope>NUCLEOTIDE SEQUENCE [LARGE SCALE GENOMIC DNA]</scope>
    <source>
        <strain evidence="2 3">NIES-144</strain>
    </source>
</reference>
<organism evidence="2 3">
    <name type="scientific">Haematococcus lacustris</name>
    <name type="common">Green alga</name>
    <name type="synonym">Haematococcus pluvialis</name>
    <dbReference type="NCBI Taxonomy" id="44745"/>
    <lineage>
        <taxon>Eukaryota</taxon>
        <taxon>Viridiplantae</taxon>
        <taxon>Chlorophyta</taxon>
        <taxon>core chlorophytes</taxon>
        <taxon>Chlorophyceae</taxon>
        <taxon>CS clade</taxon>
        <taxon>Chlamydomonadales</taxon>
        <taxon>Haematococcaceae</taxon>
        <taxon>Haematococcus</taxon>
    </lineage>
</organism>
<feature type="coiled-coil region" evidence="1">
    <location>
        <begin position="72"/>
        <end position="102"/>
    </location>
</feature>
<comment type="caution">
    <text evidence="2">The sequence shown here is derived from an EMBL/GenBank/DDBJ whole genome shotgun (WGS) entry which is preliminary data.</text>
</comment>
<dbReference type="Proteomes" id="UP000485058">
    <property type="component" value="Unassembled WGS sequence"/>
</dbReference>
<proteinExistence type="predicted"/>
<dbReference type="AlphaFoldDB" id="A0A699Y9N2"/>
<accession>A0A699Y9N2</accession>
<feature type="non-terminal residue" evidence="2">
    <location>
        <position position="1"/>
    </location>
</feature>
<sequence>MRPLIDTLSDCYRQPGPSAAYGRMAHPDSSQHASRYISKLGALVKAMGNKKRGVKAKCANVQKAREADLQHREQQLADIQRLQHLQQQLQDLKRVCEAAVLMDWANEHPVVRCHAQDISASHRQCGHIMLQRYLVLDDARQAAVCSMIEADGERMHDDVEGCRAMQGACLVLREPRKEQQAQCEL</sequence>
<keyword evidence="1" id="KW-0175">Coiled coil</keyword>
<keyword evidence="3" id="KW-1185">Reference proteome</keyword>
<evidence type="ECO:0000313" key="3">
    <source>
        <dbReference type="Proteomes" id="UP000485058"/>
    </source>
</evidence>
<evidence type="ECO:0000313" key="2">
    <source>
        <dbReference type="EMBL" id="GFH06850.1"/>
    </source>
</evidence>
<protein>
    <submittedName>
        <fullName evidence="2">Uncharacterized protein</fullName>
    </submittedName>
</protein>